<dbReference type="EMBL" id="QUOU01000001">
    <property type="protein sequence ID" value="REL27974.1"/>
    <property type="molecule type" value="Genomic_DNA"/>
</dbReference>
<protein>
    <submittedName>
        <fullName evidence="1">Uncharacterized protein</fullName>
    </submittedName>
</protein>
<gene>
    <name evidence="1" type="ORF">DXX93_16335</name>
</gene>
<dbReference type="AlphaFoldDB" id="A0A3E0TU65"/>
<sequence>MQGITSFLTSSTKQLNTYPAQLKRSNLETTLSTWHTVNIFYANIFVIVINDKKFLISYYSLSESLTIQATH</sequence>
<evidence type="ECO:0000313" key="1">
    <source>
        <dbReference type="EMBL" id="REL27974.1"/>
    </source>
</evidence>
<dbReference type="Proteomes" id="UP000256478">
    <property type="component" value="Unassembled WGS sequence"/>
</dbReference>
<evidence type="ECO:0000313" key="2">
    <source>
        <dbReference type="Proteomes" id="UP000256478"/>
    </source>
</evidence>
<proteinExistence type="predicted"/>
<comment type="caution">
    <text evidence="1">The sequence shown here is derived from an EMBL/GenBank/DDBJ whole genome shotgun (WGS) entry which is preliminary data.</text>
</comment>
<accession>A0A3E0TU65</accession>
<name>A0A3E0TU65_9GAMM</name>
<organism evidence="1 2">
    <name type="scientific">Thalassotalea euphylliae</name>
    <dbReference type="NCBI Taxonomy" id="1655234"/>
    <lineage>
        <taxon>Bacteria</taxon>
        <taxon>Pseudomonadati</taxon>
        <taxon>Pseudomonadota</taxon>
        <taxon>Gammaproteobacteria</taxon>
        <taxon>Alteromonadales</taxon>
        <taxon>Colwelliaceae</taxon>
        <taxon>Thalassotalea</taxon>
    </lineage>
</organism>
<reference evidence="1 2" key="1">
    <citation type="submission" date="2018-08" db="EMBL/GenBank/DDBJ databases">
        <title>Thalassotalea euphylliae genome.</title>
        <authorList>
            <person name="Summers S."/>
            <person name="Rice S.A."/>
            <person name="Freckelton M.L."/>
            <person name="Nedved B.T."/>
            <person name="Hadfield M.G."/>
        </authorList>
    </citation>
    <scope>NUCLEOTIDE SEQUENCE [LARGE SCALE GENOMIC DNA]</scope>
    <source>
        <strain evidence="1 2">H1</strain>
    </source>
</reference>